<keyword evidence="5" id="KW-0472">Membrane</keyword>
<dbReference type="InterPro" id="IPR015399">
    <property type="entry name" value="DUF1977_DnaJ-like"/>
</dbReference>
<evidence type="ECO:0000256" key="4">
    <source>
        <dbReference type="ARBA" id="ARBA00022989"/>
    </source>
</evidence>
<dbReference type="PROSITE" id="PS50076">
    <property type="entry name" value="DNAJ_2"/>
    <property type="match status" value="1"/>
</dbReference>
<feature type="region of interest" description="Disordered" evidence="6">
    <location>
        <begin position="115"/>
        <end position="152"/>
    </location>
</feature>
<dbReference type="OrthoDB" id="1507364at2759"/>
<dbReference type="AlphaFoldDB" id="A0A9P4IJB6"/>
<comment type="subcellular location">
    <subcellularLocation>
        <location evidence="1">Endoplasmic reticulum membrane</location>
        <topology evidence="1">Single-pass membrane protein</topology>
    </subcellularLocation>
</comment>
<dbReference type="Pfam" id="PF09320">
    <property type="entry name" value="DUF1977"/>
    <property type="match status" value="1"/>
</dbReference>
<keyword evidence="2" id="KW-0812">Transmembrane</keyword>
<dbReference type="CDD" id="cd06257">
    <property type="entry name" value="DnaJ"/>
    <property type="match status" value="1"/>
</dbReference>
<protein>
    <submittedName>
        <fullName evidence="8">DUF1977-domain-containing protein</fullName>
    </submittedName>
</protein>
<sequence>MSASASGAKATPNGDAKHRQHHDGSTGRAYTVEQKAAVVRVRRCSANAFYDILGLEEVKTTCSDGDIKKAYRKLSLLTHPDKNGYDGADEAFKMVSRAFQILSDADKKAQFDRFGGDPDSRFGGASASTSSPFSGGGFPRSPGGRPGGPMFEEEISPEELFRQFFGGGMGGGGFGGGPFGGGGLFDTGPGFVFNLGGGPGIRVHQFGGAGPRRRPPGGNQPQQPASIFSTLQALLPLLLLFVLPLLSALFPGSSTPSGPTMRFDTPKPPHTFARTSRDLKVKYFVDPTAVNEYSARNWRELDRSAEVRYMGMLSRECESEQMMQNRMMQDAQGFFWTDEEKMREAREMELKSCRTLGQLQRRGR</sequence>
<dbReference type="SMART" id="SM00271">
    <property type="entry name" value="DnaJ"/>
    <property type="match status" value="1"/>
</dbReference>
<name>A0A9P4IJB6_9PEZI</name>
<feature type="region of interest" description="Disordered" evidence="6">
    <location>
        <begin position="1"/>
        <end position="29"/>
    </location>
</feature>
<dbReference type="InterPro" id="IPR001623">
    <property type="entry name" value="DnaJ_domain"/>
</dbReference>
<dbReference type="EMBL" id="ML978124">
    <property type="protein sequence ID" value="KAF2100354.1"/>
    <property type="molecule type" value="Genomic_DNA"/>
</dbReference>
<keyword evidence="4" id="KW-1133">Transmembrane helix</keyword>
<dbReference type="PRINTS" id="PR00625">
    <property type="entry name" value="JDOMAIN"/>
</dbReference>
<dbReference type="Pfam" id="PF00226">
    <property type="entry name" value="DnaJ"/>
    <property type="match status" value="1"/>
</dbReference>
<dbReference type="GO" id="GO:0030544">
    <property type="term" value="F:Hsp70 protein binding"/>
    <property type="evidence" value="ECO:0007669"/>
    <property type="project" value="TreeGrafter"/>
</dbReference>
<dbReference type="InterPro" id="IPR051100">
    <property type="entry name" value="DnaJ_subfamily_B/C"/>
</dbReference>
<reference evidence="8" key="1">
    <citation type="journal article" date="2020" name="Stud. Mycol.">
        <title>101 Dothideomycetes genomes: a test case for predicting lifestyles and emergence of pathogens.</title>
        <authorList>
            <person name="Haridas S."/>
            <person name="Albert R."/>
            <person name="Binder M."/>
            <person name="Bloem J."/>
            <person name="Labutti K."/>
            <person name="Salamov A."/>
            <person name="Andreopoulos B."/>
            <person name="Baker S."/>
            <person name="Barry K."/>
            <person name="Bills G."/>
            <person name="Bluhm B."/>
            <person name="Cannon C."/>
            <person name="Castanera R."/>
            <person name="Culley D."/>
            <person name="Daum C."/>
            <person name="Ezra D."/>
            <person name="Gonzalez J."/>
            <person name="Henrissat B."/>
            <person name="Kuo A."/>
            <person name="Liang C."/>
            <person name="Lipzen A."/>
            <person name="Lutzoni F."/>
            <person name="Magnuson J."/>
            <person name="Mondo S."/>
            <person name="Nolan M."/>
            <person name="Ohm R."/>
            <person name="Pangilinan J."/>
            <person name="Park H.-J."/>
            <person name="Ramirez L."/>
            <person name="Alfaro M."/>
            <person name="Sun H."/>
            <person name="Tritt A."/>
            <person name="Yoshinaga Y."/>
            <person name="Zwiers L.-H."/>
            <person name="Turgeon B."/>
            <person name="Goodwin S."/>
            <person name="Spatafora J."/>
            <person name="Crous P."/>
            <person name="Grigoriev I."/>
        </authorList>
    </citation>
    <scope>NUCLEOTIDE SEQUENCE</scope>
    <source>
        <strain evidence="8">CBS 133067</strain>
    </source>
</reference>
<evidence type="ECO:0000256" key="1">
    <source>
        <dbReference type="ARBA" id="ARBA00004389"/>
    </source>
</evidence>
<dbReference type="SUPFAM" id="SSF46565">
    <property type="entry name" value="Chaperone J-domain"/>
    <property type="match status" value="1"/>
</dbReference>
<keyword evidence="3" id="KW-0256">Endoplasmic reticulum</keyword>
<dbReference type="GO" id="GO:0071218">
    <property type="term" value="P:cellular response to misfolded protein"/>
    <property type="evidence" value="ECO:0007669"/>
    <property type="project" value="TreeGrafter"/>
</dbReference>
<evidence type="ECO:0000313" key="9">
    <source>
        <dbReference type="Proteomes" id="UP000799772"/>
    </source>
</evidence>
<dbReference type="Gene3D" id="1.10.287.110">
    <property type="entry name" value="DnaJ domain"/>
    <property type="match status" value="1"/>
</dbReference>
<gene>
    <name evidence="8" type="ORF">NA57DRAFT_35931</name>
</gene>
<evidence type="ECO:0000256" key="2">
    <source>
        <dbReference type="ARBA" id="ARBA00022692"/>
    </source>
</evidence>
<organism evidence="8 9">
    <name type="scientific">Rhizodiscina lignyota</name>
    <dbReference type="NCBI Taxonomy" id="1504668"/>
    <lineage>
        <taxon>Eukaryota</taxon>
        <taxon>Fungi</taxon>
        <taxon>Dikarya</taxon>
        <taxon>Ascomycota</taxon>
        <taxon>Pezizomycotina</taxon>
        <taxon>Dothideomycetes</taxon>
        <taxon>Pleosporomycetidae</taxon>
        <taxon>Aulographales</taxon>
        <taxon>Rhizodiscinaceae</taxon>
        <taxon>Rhizodiscina</taxon>
    </lineage>
</organism>
<dbReference type="Proteomes" id="UP000799772">
    <property type="component" value="Unassembled WGS sequence"/>
</dbReference>
<feature type="compositionally biased region" description="Low complexity" evidence="6">
    <location>
        <begin position="123"/>
        <end position="143"/>
    </location>
</feature>
<evidence type="ECO:0000256" key="5">
    <source>
        <dbReference type="ARBA" id="ARBA00023136"/>
    </source>
</evidence>
<feature type="domain" description="J" evidence="7">
    <location>
        <begin position="48"/>
        <end position="115"/>
    </location>
</feature>
<dbReference type="FunFam" id="1.10.287.110:FF:000069">
    <property type="entry name" value="ER associated DnaJ chaperone"/>
    <property type="match status" value="1"/>
</dbReference>
<accession>A0A9P4IJB6</accession>
<evidence type="ECO:0000313" key="8">
    <source>
        <dbReference type="EMBL" id="KAF2100354.1"/>
    </source>
</evidence>
<dbReference type="PANTHER" id="PTHR43908">
    <property type="entry name" value="AT29763P-RELATED"/>
    <property type="match status" value="1"/>
</dbReference>
<proteinExistence type="predicted"/>
<comment type="caution">
    <text evidence="8">The sequence shown here is derived from an EMBL/GenBank/DDBJ whole genome shotgun (WGS) entry which is preliminary data.</text>
</comment>
<dbReference type="InterPro" id="IPR036869">
    <property type="entry name" value="J_dom_sf"/>
</dbReference>
<evidence type="ECO:0000256" key="6">
    <source>
        <dbReference type="SAM" id="MobiDB-lite"/>
    </source>
</evidence>
<dbReference type="InterPro" id="IPR018253">
    <property type="entry name" value="DnaJ_domain_CS"/>
</dbReference>
<dbReference type="PROSITE" id="PS00636">
    <property type="entry name" value="DNAJ_1"/>
    <property type="match status" value="1"/>
</dbReference>
<dbReference type="GO" id="GO:0005789">
    <property type="term" value="C:endoplasmic reticulum membrane"/>
    <property type="evidence" value="ECO:0007669"/>
    <property type="project" value="UniProtKB-SubCell"/>
</dbReference>
<keyword evidence="9" id="KW-1185">Reference proteome</keyword>
<evidence type="ECO:0000259" key="7">
    <source>
        <dbReference type="PROSITE" id="PS50076"/>
    </source>
</evidence>
<dbReference type="PANTHER" id="PTHR43908:SF3">
    <property type="entry name" value="AT29763P-RELATED"/>
    <property type="match status" value="1"/>
</dbReference>
<evidence type="ECO:0000256" key="3">
    <source>
        <dbReference type="ARBA" id="ARBA00022824"/>
    </source>
</evidence>